<evidence type="ECO:0000256" key="2">
    <source>
        <dbReference type="SAM" id="Phobius"/>
    </source>
</evidence>
<keyword evidence="1" id="KW-0175">Coiled coil</keyword>
<keyword evidence="5" id="KW-1185">Reference proteome</keyword>
<dbReference type="SUPFAM" id="SSF111369">
    <property type="entry name" value="HlyD-like secretion proteins"/>
    <property type="match status" value="2"/>
</dbReference>
<dbReference type="AlphaFoldDB" id="A0A8J7FMC3"/>
<dbReference type="Pfam" id="PF25917">
    <property type="entry name" value="BSH_RND"/>
    <property type="match status" value="1"/>
</dbReference>
<dbReference type="Proteomes" id="UP000604481">
    <property type="component" value="Unassembled WGS sequence"/>
</dbReference>
<gene>
    <name evidence="4" type="ORF">INR99_14775</name>
</gene>
<dbReference type="Gene3D" id="2.40.50.100">
    <property type="match status" value="1"/>
</dbReference>
<keyword evidence="2" id="KW-0812">Transmembrane</keyword>
<keyword evidence="2" id="KW-0472">Membrane</keyword>
<dbReference type="InterPro" id="IPR050739">
    <property type="entry name" value="MFP"/>
</dbReference>
<dbReference type="Gene3D" id="2.40.30.170">
    <property type="match status" value="1"/>
</dbReference>
<protein>
    <submittedName>
        <fullName evidence="4">HlyD family secretion protein</fullName>
    </submittedName>
</protein>
<dbReference type="PANTHER" id="PTHR30386">
    <property type="entry name" value="MEMBRANE FUSION SUBUNIT OF EMRAB-TOLC MULTIDRUG EFFLUX PUMP"/>
    <property type="match status" value="1"/>
</dbReference>
<sequence length="400" mass="43267">MEAILLGIYAFFVWLIFFKFKWLPWNKVSMVIVITIPVVGMAALILTLNVVAPSSADVRVMNKVLQVVPQVKGRVIELAVEGNRSYRKGDVLLRIDPTNYEFAVKQLKAKLKADDANVANAEAAARQLSASVKGAAGKVSAAQAKLDLARRRLQEHQELVAAGAGDKFALEDAQTRVRELEGELVSAQSAETQAKEQLSARSEGEYVAIAAARAQRAATESQLANAQWELDQTVYRAPANGRVINLQVRVGTMLVPMPMAPAFSFVEDEQELIAFYHQNELYGVAPGNEAEVALETHPGEIIKARVDSVIWAQSQGVVPQAGMSATGTGGTVPNTGPYAPPPNRFAVKLKLDGPSKTLSLPTGAMGAGAIYTEHVAAIHILRKVIMRVNSKLNYLVLKLH</sequence>
<proteinExistence type="predicted"/>
<feature type="coiled-coil region" evidence="1">
    <location>
        <begin position="104"/>
        <end position="229"/>
    </location>
</feature>
<dbReference type="PANTHER" id="PTHR30386:SF18">
    <property type="entry name" value="INNER MEMBRANE PROTEIN YIAV-RELATED"/>
    <property type="match status" value="1"/>
</dbReference>
<organism evidence="4 5">
    <name type="scientific">Chitinilyticum piscinae</name>
    <dbReference type="NCBI Taxonomy" id="2866724"/>
    <lineage>
        <taxon>Bacteria</taxon>
        <taxon>Pseudomonadati</taxon>
        <taxon>Pseudomonadota</taxon>
        <taxon>Betaproteobacteria</taxon>
        <taxon>Neisseriales</taxon>
        <taxon>Chitinibacteraceae</taxon>
        <taxon>Chitinilyticum</taxon>
    </lineage>
</organism>
<evidence type="ECO:0000313" key="5">
    <source>
        <dbReference type="Proteomes" id="UP000604481"/>
    </source>
</evidence>
<feature type="domain" description="Multidrug resistance protein MdtA-like barrel-sandwich hybrid" evidence="3">
    <location>
        <begin position="65"/>
        <end position="253"/>
    </location>
</feature>
<evidence type="ECO:0000256" key="1">
    <source>
        <dbReference type="SAM" id="Coils"/>
    </source>
</evidence>
<comment type="caution">
    <text evidence="4">The sequence shown here is derived from an EMBL/GenBank/DDBJ whole genome shotgun (WGS) entry which is preliminary data.</text>
</comment>
<accession>A0A8J7FMC3</accession>
<dbReference type="InterPro" id="IPR058625">
    <property type="entry name" value="MdtA-like_BSH"/>
</dbReference>
<dbReference type="Gene3D" id="1.10.287.470">
    <property type="entry name" value="Helix hairpin bin"/>
    <property type="match status" value="1"/>
</dbReference>
<dbReference type="RefSeq" id="WP_194117151.1">
    <property type="nucleotide sequence ID" value="NZ_JADFUA010000011.1"/>
</dbReference>
<dbReference type="EMBL" id="JADFUA010000011">
    <property type="protein sequence ID" value="MBE9610602.1"/>
    <property type="molecule type" value="Genomic_DNA"/>
</dbReference>
<feature type="transmembrane region" description="Helical" evidence="2">
    <location>
        <begin position="30"/>
        <end position="52"/>
    </location>
</feature>
<name>A0A8J7FMC3_9NEIS</name>
<feature type="transmembrane region" description="Helical" evidence="2">
    <location>
        <begin position="6"/>
        <end position="23"/>
    </location>
</feature>
<reference evidence="4 5" key="1">
    <citation type="submission" date="2020-10" db="EMBL/GenBank/DDBJ databases">
        <title>The genome sequence of Chitinilyticum litopenaei 4Y14.</title>
        <authorList>
            <person name="Liu Y."/>
        </authorList>
    </citation>
    <scope>NUCLEOTIDE SEQUENCE [LARGE SCALE GENOMIC DNA]</scope>
    <source>
        <strain evidence="4 5">4Y14</strain>
    </source>
</reference>
<evidence type="ECO:0000259" key="3">
    <source>
        <dbReference type="Pfam" id="PF25917"/>
    </source>
</evidence>
<keyword evidence="2" id="KW-1133">Transmembrane helix</keyword>
<evidence type="ECO:0000313" key="4">
    <source>
        <dbReference type="EMBL" id="MBE9610602.1"/>
    </source>
</evidence>